<name>A0A2T3IMR7_9GAMM</name>
<protein>
    <submittedName>
        <fullName evidence="1">Uncharacterized protein</fullName>
    </submittedName>
</protein>
<dbReference type="EMBL" id="PYMK01000006">
    <property type="protein sequence ID" value="PSU29638.1"/>
    <property type="molecule type" value="Genomic_DNA"/>
</dbReference>
<accession>A0A2T3IMR7</accession>
<dbReference type="AlphaFoldDB" id="A0A2T3IMR7"/>
<dbReference type="Proteomes" id="UP000240254">
    <property type="component" value="Unassembled WGS sequence"/>
</dbReference>
<evidence type="ECO:0000313" key="2">
    <source>
        <dbReference type="Proteomes" id="UP000240254"/>
    </source>
</evidence>
<gene>
    <name evidence="1" type="ORF">CTM88_06715</name>
</gene>
<reference evidence="1 2" key="1">
    <citation type="submission" date="2018-03" db="EMBL/GenBank/DDBJ databases">
        <title>Whole genome sequencing of Histamine producing bacteria.</title>
        <authorList>
            <person name="Butler K."/>
        </authorList>
    </citation>
    <scope>NUCLEOTIDE SEQUENCE [LARGE SCALE GENOMIC DNA]</scope>
    <source>
        <strain evidence="1 2">BS2</strain>
    </source>
</reference>
<sequence length="274" mass="31765">MNDYLKCQLSNVVFSKHHLSLCGYNDKEEVIKIQSTIEQFVDSLLTITSFTDQIEQEHNTPENPSQTDIDDVINDTIIMIVTTYRKYLHSQKKGQKYVIDSFNAAQRNAIKTTERSLKQANERYKKQVTSILEKNHSDIYHTHDTTVEGYISISIPNIDNNQTIELEVKQPRIFKYQTENKSIIDNGLTDTLDQMTARIMAKVKHVIPHKNQTATSIFFDDILSVLKVVHITHYYIPDTWFSSLNILGFSNAIINNYNRRSIDRLTKIKNASYK</sequence>
<dbReference type="RefSeq" id="WP_065177246.1">
    <property type="nucleotide sequence ID" value="NZ_LZFA01000065.1"/>
</dbReference>
<comment type="caution">
    <text evidence="1">The sequence shown here is derived from an EMBL/GenBank/DDBJ whole genome shotgun (WGS) entry which is preliminary data.</text>
</comment>
<proteinExistence type="predicted"/>
<organism evidence="1 2">
    <name type="scientific">Photobacterium aquimaris</name>
    <dbReference type="NCBI Taxonomy" id="512643"/>
    <lineage>
        <taxon>Bacteria</taxon>
        <taxon>Pseudomonadati</taxon>
        <taxon>Pseudomonadota</taxon>
        <taxon>Gammaproteobacteria</taxon>
        <taxon>Vibrionales</taxon>
        <taxon>Vibrionaceae</taxon>
        <taxon>Photobacterium</taxon>
    </lineage>
</organism>
<evidence type="ECO:0000313" key="1">
    <source>
        <dbReference type="EMBL" id="PSU29638.1"/>
    </source>
</evidence>